<sequence>MAVSPDGKFLYINSGSRTDHGEVENNRGNFQNVREVPITSAILRVPTDAENLILPNDEAGLQPYLFADGTRNSFDPEFAPNGELLAGENGPDADYPDELNWLREGKHYGFPWRFGQQDNPQQFPDYDSSKDKRLQQDFTAVQIGAYRTDPTFPKAPGAFTDPVANNGPAGAQYRADDGSAHDAAKENKPLYSLTPHRSPLGLVFATDAKMPADLRGEGDNLSAFLLSWGAAGGTLTDRGQDLLHLKLTREGDNYSAVTTQIARGFKNPIDAVLIENRLYVLEFSGDSTIWELTFQ</sequence>
<evidence type="ECO:0000313" key="3">
    <source>
        <dbReference type="Proteomes" id="UP000050509"/>
    </source>
</evidence>
<dbReference type="InterPro" id="IPR011042">
    <property type="entry name" value="6-blade_b-propeller_TolB-like"/>
</dbReference>
<name>A0A0N8PSF5_9CHLR</name>
<proteinExistence type="predicted"/>
<dbReference type="InterPro" id="IPR012938">
    <property type="entry name" value="Glc/Sorbosone_DH"/>
</dbReference>
<feature type="domain" description="Glucose/Sorbosone dehydrogenase" evidence="1">
    <location>
        <begin position="2"/>
        <end position="126"/>
    </location>
</feature>
<organism evidence="2 3">
    <name type="scientific">Kouleothrix aurantiaca</name>
    <dbReference type="NCBI Taxonomy" id="186479"/>
    <lineage>
        <taxon>Bacteria</taxon>
        <taxon>Bacillati</taxon>
        <taxon>Chloroflexota</taxon>
        <taxon>Chloroflexia</taxon>
        <taxon>Chloroflexales</taxon>
        <taxon>Roseiflexineae</taxon>
        <taxon>Roseiflexaceae</taxon>
        <taxon>Kouleothrix</taxon>
    </lineage>
</organism>
<dbReference type="Pfam" id="PF07995">
    <property type="entry name" value="GSDH"/>
    <property type="match status" value="1"/>
</dbReference>
<evidence type="ECO:0000313" key="2">
    <source>
        <dbReference type="EMBL" id="KPV52581.1"/>
    </source>
</evidence>
<gene>
    <name evidence="2" type="ORF">SE17_14605</name>
</gene>
<dbReference type="Gene3D" id="2.120.10.30">
    <property type="entry name" value="TolB, C-terminal domain"/>
    <property type="match status" value="1"/>
</dbReference>
<protein>
    <recommendedName>
        <fullName evidence="1">Glucose/Sorbosone dehydrogenase domain-containing protein</fullName>
    </recommendedName>
</protein>
<dbReference type="EMBL" id="LJCR01000496">
    <property type="protein sequence ID" value="KPV52581.1"/>
    <property type="molecule type" value="Genomic_DNA"/>
</dbReference>
<dbReference type="AlphaFoldDB" id="A0A0N8PSF5"/>
<accession>A0A0N8PSF5</accession>
<dbReference type="SUPFAM" id="SSF50952">
    <property type="entry name" value="Soluble quinoprotein glucose dehydrogenase"/>
    <property type="match status" value="1"/>
</dbReference>
<feature type="non-terminal residue" evidence="2">
    <location>
        <position position="1"/>
    </location>
</feature>
<dbReference type="Proteomes" id="UP000050509">
    <property type="component" value="Unassembled WGS sequence"/>
</dbReference>
<comment type="caution">
    <text evidence="2">The sequence shown here is derived from an EMBL/GenBank/DDBJ whole genome shotgun (WGS) entry which is preliminary data.</text>
</comment>
<reference evidence="2 3" key="1">
    <citation type="submission" date="2015-09" db="EMBL/GenBank/DDBJ databases">
        <title>Draft genome sequence of Kouleothrix aurantiaca JCM 19913.</title>
        <authorList>
            <person name="Hemp J."/>
        </authorList>
    </citation>
    <scope>NUCLEOTIDE SEQUENCE [LARGE SCALE GENOMIC DNA]</scope>
    <source>
        <strain evidence="2 3">COM-B</strain>
    </source>
</reference>
<evidence type="ECO:0000259" key="1">
    <source>
        <dbReference type="Pfam" id="PF07995"/>
    </source>
</evidence>
<keyword evidence="3" id="KW-1185">Reference proteome</keyword>
<dbReference type="InterPro" id="IPR011041">
    <property type="entry name" value="Quinoprot_gluc/sorb_DH_b-prop"/>
</dbReference>